<name>A0A143QSP7_RHOFA</name>
<keyword evidence="3" id="KW-1185">Reference proteome</keyword>
<evidence type="ECO:0000259" key="1">
    <source>
        <dbReference type="Pfam" id="PF18007"/>
    </source>
</evidence>
<dbReference type="AlphaFoldDB" id="A0A143QSP7"/>
<dbReference type="InterPro" id="IPR041458">
    <property type="entry name" value="Rv3651-like_N"/>
</dbReference>
<protein>
    <recommendedName>
        <fullName evidence="1">Rv3651-like N-terminal domain-containing protein</fullName>
    </recommendedName>
</protein>
<proteinExistence type="predicted"/>
<reference evidence="3" key="2">
    <citation type="submission" date="2016-04" db="EMBL/GenBank/DDBJ databases">
        <title>Complete Genome and Plasmid Sequences for Rhodococcus fascians D188 and Draft Sequences for Rhodococcus spp. Isolates PBTS 1 and PBTS 2.</title>
        <authorList>
            <person name="Stamer R."/>
            <person name="Vereecke D."/>
            <person name="Zhang Y."/>
            <person name="Schilkey F."/>
            <person name="Devitt N."/>
            <person name="Randall J."/>
        </authorList>
    </citation>
    <scope>NUCLEOTIDE SEQUENCE [LARGE SCALE GENOMIC DNA]</scope>
    <source>
        <strain evidence="3">PBTS2</strain>
        <plasmid evidence="3">unnamed1</plasmid>
    </source>
</reference>
<dbReference type="EMBL" id="CP015221">
    <property type="protein sequence ID" value="AMY26175.1"/>
    <property type="molecule type" value="Genomic_DNA"/>
</dbReference>
<accession>A0A143QSP7</accession>
<feature type="domain" description="Rv3651-like N-terminal" evidence="1">
    <location>
        <begin position="7"/>
        <end position="97"/>
    </location>
</feature>
<organism evidence="2 3">
    <name type="scientific">Rhodococcoides fascians</name>
    <name type="common">Rhodococcus fascians</name>
    <dbReference type="NCBI Taxonomy" id="1828"/>
    <lineage>
        <taxon>Bacteria</taxon>
        <taxon>Bacillati</taxon>
        <taxon>Actinomycetota</taxon>
        <taxon>Actinomycetes</taxon>
        <taxon>Mycobacteriales</taxon>
        <taxon>Nocardiaceae</taxon>
        <taxon>Rhodococcoides</taxon>
    </lineage>
</organism>
<geneLocation type="plasmid" evidence="2 3">
    <name>unnamed1</name>
</geneLocation>
<dbReference type="PATRIC" id="fig|1653479.3.peg.4983"/>
<sequence length="344" mass="37945">MDIVNSWHLVETLVPGQMTVISTGGKVRDWTKIDRLSPGPEFDLRGFLELTRSSCSEQDVIFKGRRRQVRIRAVPVLGPSGETHGIQVWVGDPEVEPDPVRTVSGIAWLLERTVIEQTVEASMMSGVSAANHVPERTPAEYNAKAVKFDGSEELFAQALAPTHGRKWEGPMSVLHADGRIMRWHCWGRGRTDPPNVGLRLLWHDVTDTTEPDKPTLAELGMPSGLESGGTRIGVFDGRTGILTMWLPEAPTWVKWRDLTSGCGVLHDDDRATLSDALEKWTHNTSPVSADVRIRAIDGGGATGWKWQQTQLELRPYPGQLGDRLVLAVLPALQPSEQALKVPTP</sequence>
<dbReference type="KEGG" id="rhs:A3Q41_04920"/>
<reference evidence="2 3" key="1">
    <citation type="journal article" date="2016" name="Genome Announc.">
        <title>Complete Genome and Plasmid Sequences for Rhodococcus fascians D188 and Draft Sequences for Rhodococcus Isolates PBTS 1 and PBTS 2.</title>
        <authorList>
            <person name="Stamler R.A."/>
            <person name="Vereecke D."/>
            <person name="Zhang Y."/>
            <person name="Schilkey F."/>
            <person name="Devitt N."/>
            <person name="Randall J.J."/>
        </authorList>
    </citation>
    <scope>NUCLEOTIDE SEQUENCE [LARGE SCALE GENOMIC DNA]</scope>
    <source>
        <strain evidence="2 3">PBTS2</strain>
        <plasmid evidence="2">unnamed1</plasmid>
    </source>
</reference>
<keyword evidence="2" id="KW-0614">Plasmid</keyword>
<evidence type="ECO:0000313" key="2">
    <source>
        <dbReference type="EMBL" id="AMY26175.1"/>
    </source>
</evidence>
<gene>
    <name evidence="2" type="ORF">A3Q41_04920</name>
</gene>
<dbReference type="Proteomes" id="UP000076038">
    <property type="component" value="Plasmid unnamed1"/>
</dbReference>
<dbReference type="OrthoDB" id="4567343at2"/>
<dbReference type="Pfam" id="PF18007">
    <property type="entry name" value="Rv3651-like_N"/>
    <property type="match status" value="1"/>
</dbReference>
<dbReference type="RefSeq" id="WP_141214905.1">
    <property type="nucleotide sequence ID" value="NZ_CP015221.1"/>
</dbReference>
<evidence type="ECO:0000313" key="3">
    <source>
        <dbReference type="Proteomes" id="UP000076038"/>
    </source>
</evidence>